<dbReference type="Gene3D" id="1.10.8.1080">
    <property type="match status" value="1"/>
</dbReference>
<evidence type="ECO:0000259" key="2">
    <source>
        <dbReference type="PROSITE" id="PS51464"/>
    </source>
</evidence>
<evidence type="ECO:0000313" key="3">
    <source>
        <dbReference type="Proteomes" id="UP000694891"/>
    </source>
</evidence>
<dbReference type="InterPro" id="IPR054017">
    <property type="entry name" value="GKRP_SIS_2"/>
</dbReference>
<dbReference type="Pfam" id="PF22645">
    <property type="entry name" value="GKRP_SIS_N"/>
    <property type="match status" value="1"/>
</dbReference>
<keyword evidence="1" id="KW-0119">Carbohydrate metabolism</keyword>
<dbReference type="FunFam" id="1.10.8.1080:FF:000002">
    <property type="entry name" value="Glucokinase regulatory protein"/>
    <property type="match status" value="1"/>
</dbReference>
<dbReference type="GO" id="GO:1901135">
    <property type="term" value="P:carbohydrate derivative metabolic process"/>
    <property type="evidence" value="ECO:0007669"/>
    <property type="project" value="InterPro"/>
</dbReference>
<evidence type="ECO:0000313" key="4">
    <source>
        <dbReference type="RefSeq" id="XP_008295995.1"/>
    </source>
</evidence>
<dbReference type="GO" id="GO:0004857">
    <property type="term" value="F:enzyme inhibitor activity"/>
    <property type="evidence" value="ECO:0007669"/>
    <property type="project" value="TreeGrafter"/>
</dbReference>
<dbReference type="AlphaFoldDB" id="A0A9Y4NEX7"/>
<protein>
    <submittedName>
        <fullName evidence="4">Glucokinase regulatory protein</fullName>
    </submittedName>
</protein>
<reference evidence="4" key="1">
    <citation type="submission" date="2025-08" db="UniProtKB">
        <authorList>
            <consortium name="RefSeq"/>
        </authorList>
    </citation>
    <scope>IDENTIFICATION</scope>
</reference>
<accession>A0A9Y4NEX7</accession>
<proteinExistence type="predicted"/>
<dbReference type="GO" id="GO:0070095">
    <property type="term" value="F:fructose-6-phosphate binding"/>
    <property type="evidence" value="ECO:0007669"/>
    <property type="project" value="TreeGrafter"/>
</dbReference>
<dbReference type="PROSITE" id="PS51464">
    <property type="entry name" value="SIS"/>
    <property type="match status" value="2"/>
</dbReference>
<dbReference type="Gene3D" id="3.40.50.12620">
    <property type="match status" value="1"/>
</dbReference>
<dbReference type="CTD" id="2646"/>
<dbReference type="Pfam" id="PF22198">
    <property type="entry name" value="GKRP_SIS_2"/>
    <property type="match status" value="1"/>
</dbReference>
<dbReference type="GO" id="GO:0030246">
    <property type="term" value="F:carbohydrate binding"/>
    <property type="evidence" value="ECO:0007669"/>
    <property type="project" value="TreeGrafter"/>
</dbReference>
<dbReference type="PANTHER" id="PTHR10088:SF4">
    <property type="entry name" value="GLUCOKINASE REGULATORY PROTEIN"/>
    <property type="match status" value="1"/>
</dbReference>
<dbReference type="InterPro" id="IPR005486">
    <property type="entry name" value="Glucokinase_regulatory_CS"/>
</dbReference>
<name>A0A9Y4NEX7_9TELE</name>
<keyword evidence="3" id="KW-1185">Reference proteome</keyword>
<dbReference type="SUPFAM" id="SSF53697">
    <property type="entry name" value="SIS domain"/>
    <property type="match status" value="2"/>
</dbReference>
<dbReference type="Proteomes" id="UP000694891">
    <property type="component" value="Unplaced"/>
</dbReference>
<dbReference type="InterPro" id="IPR001347">
    <property type="entry name" value="SIS_dom"/>
</dbReference>
<dbReference type="GeneID" id="103369134"/>
<sequence length="600" mass="65712">MAGSDWTLSAMREWESPDYEPSLPVSEKSNPLTRGIDRASASSIVRMLQACDAQMFQEETGAAYQRLLSEQVVTTLMEVAKKVELILKDPEDSLVILSGCGTSGRLAFLITSRFNRALRQLNHSPVYSYVIAGGDRALLSSQEAPEDDPKLGMLSLKKVCEGKKRVLFIGISCGLSAPFVAGQLEFCLQNPEVYTPVLVGFNPAHQARDEPLPGCTFTFRSVVQRMEELAKSQQAFLINPAVGPEAISGSSRMKGGSTTKILLEVVLSAAHAATFSHAPVTYNSILQHLRAYERTLDITYSQSEIITDLVEAAGESLRCGRRVCYLGWGSLALLSLIDASECNPTFGADYEDVRGFVSGGYRELSNKEGPLTSLGAEFCIAHEDFLHLVLPCLTDKDTVLLVYTHSDDVSKVVDLARRVREKTSNLHAVYHQADGDTSAAQQQDHINRLCLSTLKTAWLQGASVSASSLHMWELSTKLVLNAVSTGAHVLKGKIYQNYMIDVQVTNSKLYRRATRLLQKLSSQPESQCEEALLKAIYQVDELTLDITSSDVITHTCTAATRTKVVPLALVCLLTGCSLDEAESRLERQPIVREAVEALLS</sequence>
<dbReference type="GO" id="GO:0005829">
    <property type="term" value="C:cytosol"/>
    <property type="evidence" value="ECO:0007669"/>
    <property type="project" value="TreeGrafter"/>
</dbReference>
<dbReference type="RefSeq" id="XP_008295995.1">
    <property type="nucleotide sequence ID" value="XM_008297773.1"/>
</dbReference>
<evidence type="ECO:0000256" key="1">
    <source>
        <dbReference type="ARBA" id="ARBA00023277"/>
    </source>
</evidence>
<feature type="domain" description="SIS" evidence="2">
    <location>
        <begin position="83"/>
        <end position="276"/>
    </location>
</feature>
<dbReference type="GO" id="GO:0009750">
    <property type="term" value="P:response to fructose"/>
    <property type="evidence" value="ECO:0007669"/>
    <property type="project" value="TreeGrafter"/>
</dbReference>
<dbReference type="InterPro" id="IPR040190">
    <property type="entry name" value="MURQ/GCKR"/>
</dbReference>
<feature type="domain" description="SIS" evidence="2">
    <location>
        <begin position="313"/>
        <end position="493"/>
    </location>
</feature>
<dbReference type="GO" id="GO:0005654">
    <property type="term" value="C:nucleoplasm"/>
    <property type="evidence" value="ECO:0007669"/>
    <property type="project" value="TreeGrafter"/>
</dbReference>
<dbReference type="InterPro" id="IPR046348">
    <property type="entry name" value="SIS_dom_sf"/>
</dbReference>
<dbReference type="GO" id="GO:0042593">
    <property type="term" value="P:glucose homeostasis"/>
    <property type="evidence" value="ECO:0007669"/>
    <property type="project" value="TreeGrafter"/>
</dbReference>
<dbReference type="PANTHER" id="PTHR10088">
    <property type="entry name" value="GLUCOKINASE REGULATORY PROTEIN"/>
    <property type="match status" value="1"/>
</dbReference>
<dbReference type="FunFam" id="3.40.50.12620:FF:000001">
    <property type="entry name" value="Glucokinase regulatory protein"/>
    <property type="match status" value="1"/>
</dbReference>
<dbReference type="Pfam" id="PF20741">
    <property type="entry name" value="GKRP-like_C"/>
    <property type="match status" value="1"/>
</dbReference>
<dbReference type="Gene3D" id="3.40.50.10490">
    <property type="entry name" value="Glucose-6-phosphate isomerase like protein, domain 1"/>
    <property type="match status" value="1"/>
</dbReference>
<dbReference type="PROSITE" id="PS01272">
    <property type="entry name" value="GCKR"/>
    <property type="match status" value="1"/>
</dbReference>
<dbReference type="GO" id="GO:0019899">
    <property type="term" value="F:enzyme binding"/>
    <property type="evidence" value="ECO:0007669"/>
    <property type="project" value="TreeGrafter"/>
</dbReference>
<gene>
    <name evidence="4" type="primary">gckr</name>
</gene>
<organism evidence="3 4">
    <name type="scientific">Stegastes partitus</name>
    <name type="common">bicolor damselfish</name>
    <dbReference type="NCBI Taxonomy" id="144197"/>
    <lineage>
        <taxon>Eukaryota</taxon>
        <taxon>Metazoa</taxon>
        <taxon>Chordata</taxon>
        <taxon>Craniata</taxon>
        <taxon>Vertebrata</taxon>
        <taxon>Euteleostomi</taxon>
        <taxon>Actinopterygii</taxon>
        <taxon>Neopterygii</taxon>
        <taxon>Teleostei</taxon>
        <taxon>Neoteleostei</taxon>
        <taxon>Acanthomorphata</taxon>
        <taxon>Ovalentaria</taxon>
        <taxon>Pomacentridae</taxon>
        <taxon>Stegastes</taxon>
    </lineage>
</organism>